<evidence type="ECO:0000256" key="1">
    <source>
        <dbReference type="SAM" id="SignalP"/>
    </source>
</evidence>
<keyword evidence="1" id="KW-0732">Signal</keyword>
<evidence type="ECO:0000313" key="2">
    <source>
        <dbReference type="EMBL" id="KOF77410.1"/>
    </source>
</evidence>
<dbReference type="EMBL" id="KQ421460">
    <property type="protein sequence ID" value="KOF77410.1"/>
    <property type="molecule type" value="Genomic_DNA"/>
</dbReference>
<accession>A0A0L8GLD1</accession>
<dbReference type="AlphaFoldDB" id="A0A0L8GLD1"/>
<organism evidence="2">
    <name type="scientific">Octopus bimaculoides</name>
    <name type="common">California two-spotted octopus</name>
    <dbReference type="NCBI Taxonomy" id="37653"/>
    <lineage>
        <taxon>Eukaryota</taxon>
        <taxon>Metazoa</taxon>
        <taxon>Spiralia</taxon>
        <taxon>Lophotrochozoa</taxon>
        <taxon>Mollusca</taxon>
        <taxon>Cephalopoda</taxon>
        <taxon>Coleoidea</taxon>
        <taxon>Octopodiformes</taxon>
        <taxon>Octopoda</taxon>
        <taxon>Incirrata</taxon>
        <taxon>Octopodidae</taxon>
        <taxon>Octopus</taxon>
    </lineage>
</organism>
<dbReference type="KEGG" id="obi:106876293"/>
<gene>
    <name evidence="2" type="ORF">OCBIM_22032147mg</name>
</gene>
<proteinExistence type="predicted"/>
<name>A0A0L8GLD1_OCTBM</name>
<sequence>MNMITVIFYLAVMVCLGNGAAIQLEPKISKGTSTFERALLQKLMEQLMADRMAERNGMQLQNEILVNEVDENRELQDLKSMKCSWNQNIGECCVSLFSLPKLCIRMGVFNDEMQFSLRAGSSEIVKKIYRGPFTRTFSFNVGIAEISFTLAVENVSTENFKACFRIKYGVIFFRFSNNLGCINKHFLANEISPLKSIEDWNPSDETSFGTQDFEIDKPNRVESLGEVDVNEKSQNWP</sequence>
<feature type="signal peptide" evidence="1">
    <location>
        <begin position="1"/>
        <end position="19"/>
    </location>
</feature>
<evidence type="ECO:0008006" key="3">
    <source>
        <dbReference type="Google" id="ProtNLM"/>
    </source>
</evidence>
<feature type="chain" id="PRO_5005583121" description="DUF4773 domain-containing protein" evidence="1">
    <location>
        <begin position="20"/>
        <end position="237"/>
    </location>
</feature>
<protein>
    <recommendedName>
        <fullName evidence="3">DUF4773 domain-containing protein</fullName>
    </recommendedName>
</protein>
<reference evidence="2" key="1">
    <citation type="submission" date="2015-07" db="EMBL/GenBank/DDBJ databases">
        <title>MeaNS - Measles Nucleotide Surveillance Program.</title>
        <authorList>
            <person name="Tran T."/>
            <person name="Druce J."/>
        </authorList>
    </citation>
    <scope>NUCLEOTIDE SEQUENCE</scope>
    <source>
        <strain evidence="2">UCB-OBI-ISO-001</strain>
        <tissue evidence="2">Gonad</tissue>
    </source>
</reference>